<gene>
    <name evidence="1" type="ORF">TRITD_6Av1G203590</name>
</gene>
<proteinExistence type="predicted"/>
<dbReference type="Gramene" id="TRITD6Av1G203590.1">
    <property type="protein sequence ID" value="TRITD6Av1G203590.1"/>
    <property type="gene ID" value="TRITD6Av1G203590"/>
</dbReference>
<evidence type="ECO:0000313" key="1">
    <source>
        <dbReference type="EMBL" id="VAI50253.1"/>
    </source>
</evidence>
<keyword evidence="2" id="KW-1185">Reference proteome</keyword>
<accession>A0A9R0Y7H3</accession>
<name>A0A9R0Y7H3_TRITD</name>
<evidence type="ECO:0000313" key="2">
    <source>
        <dbReference type="Proteomes" id="UP000324705"/>
    </source>
</evidence>
<reference evidence="1 2" key="1">
    <citation type="submission" date="2017-09" db="EMBL/GenBank/DDBJ databases">
        <authorList>
            <consortium name="International Durum Wheat Genome Sequencing Consortium (IDWGSC)"/>
            <person name="Milanesi L."/>
        </authorList>
    </citation>
    <scope>NUCLEOTIDE SEQUENCE [LARGE SCALE GENOMIC DNA]</scope>
    <source>
        <strain evidence="2">cv. Svevo</strain>
    </source>
</reference>
<organism evidence="1 2">
    <name type="scientific">Triticum turgidum subsp. durum</name>
    <name type="common">Durum wheat</name>
    <name type="synonym">Triticum durum</name>
    <dbReference type="NCBI Taxonomy" id="4567"/>
    <lineage>
        <taxon>Eukaryota</taxon>
        <taxon>Viridiplantae</taxon>
        <taxon>Streptophyta</taxon>
        <taxon>Embryophyta</taxon>
        <taxon>Tracheophyta</taxon>
        <taxon>Spermatophyta</taxon>
        <taxon>Magnoliopsida</taxon>
        <taxon>Liliopsida</taxon>
        <taxon>Poales</taxon>
        <taxon>Poaceae</taxon>
        <taxon>BOP clade</taxon>
        <taxon>Pooideae</taxon>
        <taxon>Triticodae</taxon>
        <taxon>Triticeae</taxon>
        <taxon>Triticinae</taxon>
        <taxon>Triticum</taxon>
    </lineage>
</organism>
<sequence length="67" mass="6649">MLQACTTVAHTVVASWSAPAFISTSAITGPTLIAGERALALGLDVDVGEVCAVGEEPCAEGEECDGG</sequence>
<dbReference type="AlphaFoldDB" id="A0A9R0Y7H3"/>
<dbReference type="Proteomes" id="UP000324705">
    <property type="component" value="Chromosome 6A"/>
</dbReference>
<dbReference type="EMBL" id="LT934121">
    <property type="protein sequence ID" value="VAI50253.1"/>
    <property type="molecule type" value="Genomic_DNA"/>
</dbReference>
<protein>
    <submittedName>
        <fullName evidence="1">Uncharacterized protein</fullName>
    </submittedName>
</protein>